<keyword evidence="2 5" id="KW-0812">Transmembrane</keyword>
<keyword evidence="4 5" id="KW-0472">Membrane</keyword>
<sequence length="273" mass="30907">MTSPIGNDMPFVQHLLELRTRLLIMILTVVLILLVLMPFASDLFNLLAEPLLHLMPDGTQMIAIDVASPFFIPFKLTLMLSIFLAMPVIFYQLWGFIAPGLYQHEKSMIFPLLVASTLLFYLGMMFAYYVVFPLVFGFMINMTPDGVEMMTDISRYLDFVLKLLFAFGMAFQVPIATIVLVRMGIVTPEALADKRPHIIVAAFVIGMLMTPPDMISQTLLAVPIWLLFEVGLFLSRRVPVKKTEPKDKENPPALTQDEMDAEIARIEDEDTKK</sequence>
<comment type="caution">
    <text evidence="7">The sequence shown here is derived from an EMBL/GenBank/DDBJ whole genome shotgun (WGS) entry which is preliminary data.</text>
</comment>
<dbReference type="Proteomes" id="UP000030428">
    <property type="component" value="Unassembled WGS sequence"/>
</dbReference>
<dbReference type="NCBIfam" id="TIGR00945">
    <property type="entry name" value="tatC"/>
    <property type="match status" value="1"/>
</dbReference>
<dbReference type="GO" id="GO:0033281">
    <property type="term" value="C:TAT protein transport complex"/>
    <property type="evidence" value="ECO:0007669"/>
    <property type="project" value="UniProtKB-UniRule"/>
</dbReference>
<dbReference type="Pfam" id="PF00902">
    <property type="entry name" value="TatC"/>
    <property type="match status" value="1"/>
</dbReference>
<feature type="transmembrane region" description="Helical" evidence="5">
    <location>
        <begin position="76"/>
        <end position="97"/>
    </location>
</feature>
<keyword evidence="8" id="KW-1185">Reference proteome</keyword>
<dbReference type="InterPro" id="IPR019820">
    <property type="entry name" value="Sec-indep_translocase_CS"/>
</dbReference>
<protein>
    <recommendedName>
        <fullName evidence="5">Sec-independent protein translocase protein TatC</fullName>
    </recommendedName>
</protein>
<evidence type="ECO:0000313" key="8">
    <source>
        <dbReference type="Proteomes" id="UP000030428"/>
    </source>
</evidence>
<comment type="similarity">
    <text evidence="5">Belongs to the TatC family.</text>
</comment>
<dbReference type="GO" id="GO:0009977">
    <property type="term" value="F:proton motive force dependent protein transmembrane transporter activity"/>
    <property type="evidence" value="ECO:0007669"/>
    <property type="project" value="TreeGrafter"/>
</dbReference>
<feature type="transmembrane region" description="Helical" evidence="5">
    <location>
        <begin position="159"/>
        <end position="180"/>
    </location>
</feature>
<keyword evidence="5" id="KW-0813">Transport</keyword>
<dbReference type="PANTHER" id="PTHR30371:SF0">
    <property type="entry name" value="SEC-INDEPENDENT PROTEIN TRANSLOCASE PROTEIN TATC, CHLOROPLASTIC-RELATED"/>
    <property type="match status" value="1"/>
</dbReference>
<feature type="transmembrane region" description="Helical" evidence="5">
    <location>
        <begin position="109"/>
        <end position="139"/>
    </location>
</feature>
<dbReference type="GO" id="GO:0065002">
    <property type="term" value="P:intracellular protein transmembrane transport"/>
    <property type="evidence" value="ECO:0007669"/>
    <property type="project" value="TreeGrafter"/>
</dbReference>
<keyword evidence="5" id="KW-0653">Protein transport</keyword>
<dbReference type="PANTHER" id="PTHR30371">
    <property type="entry name" value="SEC-INDEPENDENT PROTEIN TRANSLOCASE PROTEIN TATC"/>
    <property type="match status" value="1"/>
</dbReference>
<dbReference type="PRINTS" id="PR01840">
    <property type="entry name" value="TATCFAMILY"/>
</dbReference>
<evidence type="ECO:0000256" key="1">
    <source>
        <dbReference type="ARBA" id="ARBA00004141"/>
    </source>
</evidence>
<proteinExistence type="inferred from homology"/>
<comment type="subcellular location">
    <subcellularLocation>
        <location evidence="5">Cell membrane</location>
        <topology evidence="5">Multi-pass membrane protein</topology>
    </subcellularLocation>
    <subcellularLocation>
        <location evidence="1">Membrane</location>
        <topology evidence="1">Multi-pass membrane protein</topology>
    </subcellularLocation>
</comment>
<keyword evidence="5" id="KW-1003">Cell membrane</keyword>
<evidence type="ECO:0000256" key="4">
    <source>
        <dbReference type="ARBA" id="ARBA00023136"/>
    </source>
</evidence>
<evidence type="ECO:0000256" key="3">
    <source>
        <dbReference type="ARBA" id="ARBA00022989"/>
    </source>
</evidence>
<dbReference type="GO" id="GO:0043953">
    <property type="term" value="P:protein transport by the Tat complex"/>
    <property type="evidence" value="ECO:0007669"/>
    <property type="project" value="UniProtKB-UniRule"/>
</dbReference>
<feature type="transmembrane region" description="Helical" evidence="5">
    <location>
        <begin position="215"/>
        <end position="234"/>
    </location>
</feature>
<evidence type="ECO:0000256" key="2">
    <source>
        <dbReference type="ARBA" id="ARBA00022692"/>
    </source>
</evidence>
<feature type="region of interest" description="Disordered" evidence="6">
    <location>
        <begin position="242"/>
        <end position="273"/>
    </location>
</feature>
<feature type="compositionally biased region" description="Basic and acidic residues" evidence="6">
    <location>
        <begin position="262"/>
        <end position="273"/>
    </location>
</feature>
<keyword evidence="3 5" id="KW-1133">Transmembrane helix</keyword>
<gene>
    <name evidence="5" type="primary">tatC</name>
    <name evidence="7" type="ORF">PN36_19835</name>
</gene>
<dbReference type="AlphaFoldDB" id="A0A4E0R0I8"/>
<comment type="function">
    <text evidence="5">Part of the twin-arginine translocation (Tat) system that transports large folded proteins containing a characteristic twin-arginine motif in their signal peptide across membranes. Together with TatB, TatC is part of a receptor directly interacting with Tat signal peptides.</text>
</comment>
<reference evidence="7 8" key="1">
    <citation type="journal article" date="2016" name="Front. Microbiol.">
        <title>Single-Cell (Meta-)Genomics of a Dimorphic Candidatus Thiomargarita nelsonii Reveals Genomic Plasticity.</title>
        <authorList>
            <person name="Flood B.E."/>
            <person name="Fliss P."/>
            <person name="Jones D.S."/>
            <person name="Dick G.J."/>
            <person name="Jain S."/>
            <person name="Kaster A.K."/>
            <person name="Winkel M."/>
            <person name="Mussmann M."/>
            <person name="Bailey J."/>
        </authorList>
    </citation>
    <scope>NUCLEOTIDE SEQUENCE [LARGE SCALE GENOMIC DNA]</scope>
    <source>
        <strain evidence="7">Hydrate Ridge</strain>
    </source>
</reference>
<keyword evidence="5" id="KW-0811">Translocation</keyword>
<feature type="transmembrane region" description="Helical" evidence="5">
    <location>
        <begin position="192"/>
        <end position="209"/>
    </location>
</feature>
<evidence type="ECO:0000313" key="7">
    <source>
        <dbReference type="EMBL" id="TGO02742.1"/>
    </source>
</evidence>
<dbReference type="InterPro" id="IPR002033">
    <property type="entry name" value="TatC"/>
</dbReference>
<comment type="subunit">
    <text evidence="5">The Tat system comprises two distinct complexes: a TatABC complex, containing multiple copies of TatA, TatB and TatC subunits, and a separate TatA complex, containing only TatA subunits. Substrates initially bind to the TatABC complex, which probably triggers association of the separate TatA complex to form the active translocon.</text>
</comment>
<evidence type="ECO:0000256" key="6">
    <source>
        <dbReference type="SAM" id="MobiDB-lite"/>
    </source>
</evidence>
<feature type="transmembrane region" description="Helical" evidence="5">
    <location>
        <begin position="21"/>
        <end position="40"/>
    </location>
</feature>
<dbReference type="EMBL" id="JSZA02000083">
    <property type="protein sequence ID" value="TGO02742.1"/>
    <property type="molecule type" value="Genomic_DNA"/>
</dbReference>
<name>A0A4E0R0I8_9GAMM</name>
<dbReference type="HAMAP" id="MF_00902">
    <property type="entry name" value="TatC"/>
    <property type="match status" value="1"/>
</dbReference>
<dbReference type="PROSITE" id="PS01218">
    <property type="entry name" value="TATC"/>
    <property type="match status" value="1"/>
</dbReference>
<accession>A0A4E0R0I8</accession>
<organism evidence="7 8">
    <name type="scientific">Candidatus Thiomargarita nelsonii</name>
    <dbReference type="NCBI Taxonomy" id="1003181"/>
    <lineage>
        <taxon>Bacteria</taxon>
        <taxon>Pseudomonadati</taxon>
        <taxon>Pseudomonadota</taxon>
        <taxon>Gammaproteobacteria</taxon>
        <taxon>Thiotrichales</taxon>
        <taxon>Thiotrichaceae</taxon>
        <taxon>Thiomargarita</taxon>
    </lineage>
</organism>
<evidence type="ECO:0000256" key="5">
    <source>
        <dbReference type="HAMAP-Rule" id="MF_00902"/>
    </source>
</evidence>